<organism evidence="1 2">
    <name type="scientific">Geodermatophilus pulveris</name>
    <dbReference type="NCBI Taxonomy" id="1564159"/>
    <lineage>
        <taxon>Bacteria</taxon>
        <taxon>Bacillati</taxon>
        <taxon>Actinomycetota</taxon>
        <taxon>Actinomycetes</taxon>
        <taxon>Geodermatophilales</taxon>
        <taxon>Geodermatophilaceae</taxon>
        <taxon>Geodermatophilus</taxon>
    </lineage>
</organism>
<evidence type="ECO:0000313" key="2">
    <source>
        <dbReference type="Proteomes" id="UP000198373"/>
    </source>
</evidence>
<gene>
    <name evidence="1" type="ORF">SAMN06893096_102518</name>
</gene>
<dbReference type="AlphaFoldDB" id="A0A239CM77"/>
<dbReference type="RefSeq" id="WP_089304682.1">
    <property type="nucleotide sequence ID" value="NZ_FZOO01000002.1"/>
</dbReference>
<sequence>MDDQPPDDVTAEARWLQRRPGLRADVLASAEFQQWRDRLRTVVVDGATYYVRGGDSLRDEDQVVVEWIRRTRPALLQGGEE</sequence>
<name>A0A239CM77_9ACTN</name>
<dbReference type="OrthoDB" id="5196503at2"/>
<evidence type="ECO:0000313" key="1">
    <source>
        <dbReference type="EMBL" id="SNS21039.1"/>
    </source>
</evidence>
<dbReference type="Proteomes" id="UP000198373">
    <property type="component" value="Unassembled WGS sequence"/>
</dbReference>
<proteinExistence type="predicted"/>
<dbReference type="EMBL" id="FZOO01000002">
    <property type="protein sequence ID" value="SNS21039.1"/>
    <property type="molecule type" value="Genomic_DNA"/>
</dbReference>
<keyword evidence="2" id="KW-1185">Reference proteome</keyword>
<reference evidence="2" key="1">
    <citation type="submission" date="2017-06" db="EMBL/GenBank/DDBJ databases">
        <authorList>
            <person name="Varghese N."/>
            <person name="Submissions S."/>
        </authorList>
    </citation>
    <scope>NUCLEOTIDE SEQUENCE [LARGE SCALE GENOMIC DNA]</scope>
    <source>
        <strain evidence="2">DSM 46839</strain>
    </source>
</reference>
<protein>
    <submittedName>
        <fullName evidence="1">Uncharacterized protein</fullName>
    </submittedName>
</protein>
<accession>A0A239CM77</accession>